<dbReference type="EMBL" id="GEGO01002917">
    <property type="protein sequence ID" value="JAR92487.1"/>
    <property type="molecule type" value="Transcribed_RNA"/>
</dbReference>
<evidence type="ECO:0000313" key="1">
    <source>
        <dbReference type="EMBL" id="JAR92487.1"/>
    </source>
</evidence>
<name>A0A147BNZ3_IXORI</name>
<sequence length="67" mass="7439">MSCRTRRQFPDTRSLCQWLAVRLFACAAGRWATWDDNAGLLGVGCAGKSDIRRMTVLQPTHPGQESS</sequence>
<reference evidence="1" key="1">
    <citation type="journal article" date="2018" name="PLoS Negl. Trop. Dis.">
        <title>Sialome diversity of ticks revealed by RNAseq of single tick salivary glands.</title>
        <authorList>
            <person name="Perner J."/>
            <person name="Kropackova S."/>
            <person name="Kopacek P."/>
            <person name="Ribeiro J.M."/>
        </authorList>
    </citation>
    <scope>NUCLEOTIDE SEQUENCE</scope>
    <source>
        <strain evidence="1">Siblings of single egg batch collected in Ceske Budejovice</strain>
        <tissue evidence="1">Salivary glands</tissue>
    </source>
</reference>
<dbReference type="AlphaFoldDB" id="A0A147BNZ3"/>
<accession>A0A147BNZ3</accession>
<protein>
    <submittedName>
        <fullName evidence="1">Putative secreted protein</fullName>
    </submittedName>
</protein>
<organism evidence="1">
    <name type="scientific">Ixodes ricinus</name>
    <name type="common">Common tick</name>
    <name type="synonym">Acarus ricinus</name>
    <dbReference type="NCBI Taxonomy" id="34613"/>
    <lineage>
        <taxon>Eukaryota</taxon>
        <taxon>Metazoa</taxon>
        <taxon>Ecdysozoa</taxon>
        <taxon>Arthropoda</taxon>
        <taxon>Chelicerata</taxon>
        <taxon>Arachnida</taxon>
        <taxon>Acari</taxon>
        <taxon>Parasitiformes</taxon>
        <taxon>Ixodida</taxon>
        <taxon>Ixodoidea</taxon>
        <taxon>Ixodidae</taxon>
        <taxon>Ixodinae</taxon>
        <taxon>Ixodes</taxon>
    </lineage>
</organism>
<proteinExistence type="predicted"/>